<evidence type="ECO:0000313" key="1">
    <source>
        <dbReference type="EMBL" id="NBE09590.1"/>
    </source>
</evidence>
<protein>
    <submittedName>
        <fullName evidence="1">Uncharacterized protein</fullName>
    </submittedName>
</protein>
<reference evidence="2" key="1">
    <citation type="submission" date="2020-01" db="EMBL/GenBank/DDBJ databases">
        <title>Sphingomonas sp. strain CSW-10.</title>
        <authorList>
            <person name="Chen W.-M."/>
        </authorList>
    </citation>
    <scope>NUCLEOTIDE SEQUENCE [LARGE SCALE GENOMIC DNA]</scope>
    <source>
        <strain evidence="2">CCP-1</strain>
    </source>
</reference>
<proteinExistence type="predicted"/>
<keyword evidence="2" id="KW-1185">Reference proteome</keyword>
<name>A0ABW9YC96_9RHOB</name>
<dbReference type="RefSeq" id="WP_113900834.1">
    <property type="nucleotide sequence ID" value="NZ_JAAATW010000008.1"/>
</dbReference>
<dbReference type="Proteomes" id="UP001517376">
    <property type="component" value="Unassembled WGS sequence"/>
</dbReference>
<organism evidence="1 2">
    <name type="scientific">Paragemmobacter ruber</name>
    <dbReference type="NCBI Taxonomy" id="1985673"/>
    <lineage>
        <taxon>Bacteria</taxon>
        <taxon>Pseudomonadati</taxon>
        <taxon>Pseudomonadota</taxon>
        <taxon>Alphaproteobacteria</taxon>
        <taxon>Rhodobacterales</taxon>
        <taxon>Paracoccaceae</taxon>
        <taxon>Paragemmobacter</taxon>
    </lineage>
</organism>
<sequence>MAAPHRPARRPAVDPAWRAQRLAEARTVVANVARHSDHLVRLACQVLTTHGQSERERRDARALLFAIEARCPARHRRAQALDPEVRR</sequence>
<dbReference type="EMBL" id="JAAATW010000008">
    <property type="protein sequence ID" value="NBE09590.1"/>
    <property type="molecule type" value="Genomic_DNA"/>
</dbReference>
<gene>
    <name evidence="1" type="ORF">GU920_18770</name>
</gene>
<accession>A0ABW9YC96</accession>
<evidence type="ECO:0000313" key="2">
    <source>
        <dbReference type="Proteomes" id="UP001517376"/>
    </source>
</evidence>
<comment type="caution">
    <text evidence="1">The sequence shown here is derived from an EMBL/GenBank/DDBJ whole genome shotgun (WGS) entry which is preliminary data.</text>
</comment>